<feature type="transmembrane region" description="Helical" evidence="14">
    <location>
        <begin position="73"/>
        <end position="94"/>
    </location>
</feature>
<evidence type="ECO:0000256" key="4">
    <source>
        <dbReference type="ARBA" id="ARBA00022516"/>
    </source>
</evidence>
<dbReference type="STRING" id="1666911.HLUCCA11_04310"/>
<keyword evidence="10" id="KW-0443">Lipid metabolism</keyword>
<keyword evidence="11 14" id="KW-0472">Membrane</keyword>
<dbReference type="GO" id="GO:0006633">
    <property type="term" value="P:fatty acid biosynthetic process"/>
    <property type="evidence" value="ECO:0007669"/>
    <property type="project" value="UniProtKB-KW"/>
</dbReference>
<evidence type="ECO:0000256" key="8">
    <source>
        <dbReference type="ARBA" id="ARBA00023002"/>
    </source>
</evidence>
<dbReference type="EMBL" id="LJZR01000004">
    <property type="protein sequence ID" value="KPQ36714.1"/>
    <property type="molecule type" value="Genomic_DNA"/>
</dbReference>
<evidence type="ECO:0000256" key="13">
    <source>
        <dbReference type="SAM" id="MobiDB-lite"/>
    </source>
</evidence>
<dbReference type="PRINTS" id="PR00075">
    <property type="entry name" value="FACDDSATRASE"/>
</dbReference>
<dbReference type="Proteomes" id="UP000050465">
    <property type="component" value="Unassembled WGS sequence"/>
</dbReference>
<dbReference type="InterPro" id="IPR015876">
    <property type="entry name" value="Acyl-CoA_DS"/>
</dbReference>
<evidence type="ECO:0000256" key="11">
    <source>
        <dbReference type="ARBA" id="ARBA00023136"/>
    </source>
</evidence>
<dbReference type="CDD" id="cd03505">
    <property type="entry name" value="Delta9-FADS-like"/>
    <property type="match status" value="1"/>
</dbReference>
<feature type="transmembrane region" description="Helical" evidence="14">
    <location>
        <begin position="211"/>
        <end position="232"/>
    </location>
</feature>
<evidence type="ECO:0000256" key="9">
    <source>
        <dbReference type="ARBA" id="ARBA00023004"/>
    </source>
</evidence>
<dbReference type="GO" id="GO:0004768">
    <property type="term" value="F:stearoyl-CoA 9-desaturase activity"/>
    <property type="evidence" value="ECO:0007669"/>
    <property type="project" value="UniProtKB-EC"/>
</dbReference>
<dbReference type="PATRIC" id="fig|1666911.3.peg.2863"/>
<dbReference type="AlphaFoldDB" id="A0A0N8KNJ5"/>
<keyword evidence="4" id="KW-0444">Lipid biosynthesis</keyword>
<accession>A0A0N8KNJ5</accession>
<keyword evidence="5 14" id="KW-0812">Transmembrane</keyword>
<protein>
    <submittedName>
        <fullName evidence="16">Stearoyl-CoA desaturase (Delta-9 desaturase)</fullName>
        <ecNumber evidence="16">1.14.19.1</ecNumber>
    </submittedName>
</protein>
<evidence type="ECO:0000256" key="12">
    <source>
        <dbReference type="ARBA" id="ARBA00023160"/>
    </source>
</evidence>
<evidence type="ECO:0000259" key="15">
    <source>
        <dbReference type="Pfam" id="PF00487"/>
    </source>
</evidence>
<reference evidence="16 17" key="1">
    <citation type="submission" date="2015-09" db="EMBL/GenBank/DDBJ databases">
        <title>Identification and resolution of microdiversity through metagenomic sequencing of parallel consortia.</title>
        <authorList>
            <person name="Nelson W.C."/>
            <person name="Romine M.F."/>
            <person name="Lindemann S.R."/>
        </authorList>
    </citation>
    <scope>NUCLEOTIDE SEQUENCE [LARGE SCALE GENOMIC DNA]</scope>
    <source>
        <strain evidence="16">Ana</strain>
    </source>
</reference>
<evidence type="ECO:0000256" key="6">
    <source>
        <dbReference type="ARBA" id="ARBA00022832"/>
    </source>
</evidence>
<comment type="cofactor">
    <cofactor evidence="1">
        <name>Fe(2+)</name>
        <dbReference type="ChEBI" id="CHEBI:29033"/>
    </cofactor>
</comment>
<name>A0A0N8KNJ5_9CYAN</name>
<feature type="compositionally biased region" description="Low complexity" evidence="13">
    <location>
        <begin position="53"/>
        <end position="63"/>
    </location>
</feature>
<dbReference type="EC" id="1.14.19.1" evidence="16"/>
<feature type="domain" description="Fatty acid desaturase" evidence="15">
    <location>
        <begin position="96"/>
        <end position="302"/>
    </location>
</feature>
<comment type="subcellular location">
    <subcellularLocation>
        <location evidence="2">Membrane</location>
        <topology evidence="2">Multi-pass membrane protein</topology>
    </subcellularLocation>
</comment>
<organism evidence="16 17">
    <name type="scientific">Phormidesmis priestleyi Ana</name>
    <dbReference type="NCBI Taxonomy" id="1666911"/>
    <lineage>
        <taxon>Bacteria</taxon>
        <taxon>Bacillati</taxon>
        <taxon>Cyanobacteriota</taxon>
        <taxon>Cyanophyceae</taxon>
        <taxon>Leptolyngbyales</taxon>
        <taxon>Leptolyngbyaceae</taxon>
        <taxon>Phormidesmis</taxon>
    </lineage>
</organism>
<comment type="caution">
    <text evidence="16">The sequence shown here is derived from an EMBL/GenBank/DDBJ whole genome shotgun (WGS) entry which is preliminary data.</text>
</comment>
<evidence type="ECO:0000256" key="5">
    <source>
        <dbReference type="ARBA" id="ARBA00022692"/>
    </source>
</evidence>
<dbReference type="PANTHER" id="PTHR11351:SF31">
    <property type="entry name" value="DESATURASE 1, ISOFORM A-RELATED"/>
    <property type="match status" value="1"/>
</dbReference>
<dbReference type="GO" id="GO:0016020">
    <property type="term" value="C:membrane"/>
    <property type="evidence" value="ECO:0007669"/>
    <property type="project" value="UniProtKB-SubCell"/>
</dbReference>
<keyword evidence="9" id="KW-0408">Iron</keyword>
<evidence type="ECO:0000256" key="1">
    <source>
        <dbReference type="ARBA" id="ARBA00001954"/>
    </source>
</evidence>
<proteinExistence type="inferred from homology"/>
<evidence type="ECO:0000256" key="2">
    <source>
        <dbReference type="ARBA" id="ARBA00004141"/>
    </source>
</evidence>
<dbReference type="PANTHER" id="PTHR11351">
    <property type="entry name" value="ACYL-COA DESATURASE"/>
    <property type="match status" value="1"/>
</dbReference>
<evidence type="ECO:0000256" key="7">
    <source>
        <dbReference type="ARBA" id="ARBA00022989"/>
    </source>
</evidence>
<feature type="compositionally biased region" description="Basic and acidic residues" evidence="13">
    <location>
        <begin position="19"/>
        <end position="33"/>
    </location>
</feature>
<dbReference type="Pfam" id="PF00487">
    <property type="entry name" value="FA_desaturase"/>
    <property type="match status" value="1"/>
</dbReference>
<gene>
    <name evidence="16" type="primary">desC</name>
    <name evidence="16" type="ORF">HLUCCA11_04310</name>
</gene>
<feature type="transmembrane region" description="Helical" evidence="14">
    <location>
        <begin position="100"/>
        <end position="119"/>
    </location>
</feature>
<comment type="similarity">
    <text evidence="3">Belongs to the fatty acid desaturase type 2 family.</text>
</comment>
<evidence type="ECO:0000256" key="3">
    <source>
        <dbReference type="ARBA" id="ARBA00008749"/>
    </source>
</evidence>
<keyword evidence="6" id="KW-0276">Fatty acid metabolism</keyword>
<feature type="region of interest" description="Disordered" evidence="13">
    <location>
        <begin position="1"/>
        <end position="68"/>
    </location>
</feature>
<feature type="compositionally biased region" description="Polar residues" evidence="13">
    <location>
        <begin position="41"/>
        <end position="52"/>
    </location>
</feature>
<evidence type="ECO:0000256" key="10">
    <source>
        <dbReference type="ARBA" id="ARBA00023098"/>
    </source>
</evidence>
<keyword evidence="12" id="KW-0275">Fatty acid biosynthesis</keyword>
<evidence type="ECO:0000256" key="14">
    <source>
        <dbReference type="SAM" id="Phobius"/>
    </source>
</evidence>
<evidence type="ECO:0000313" key="17">
    <source>
        <dbReference type="Proteomes" id="UP000050465"/>
    </source>
</evidence>
<keyword evidence="8 16" id="KW-0560">Oxidoreductase</keyword>
<evidence type="ECO:0000313" key="16">
    <source>
        <dbReference type="EMBL" id="KPQ36714.1"/>
    </source>
</evidence>
<dbReference type="InterPro" id="IPR005804">
    <property type="entry name" value="FA_desaturase_dom"/>
</dbReference>
<sequence length="340" mass="38649">MNTRTPHQNLTRPTAVSPAEREHREIAHREKEYIAPVAKIAQNSSTDRSQGVSKSSLNSSLNNGGDTQQPTKISWATVGFFAALHGIALLAPWFFSWSALGVAILLHWVCGSIGICMGYHRMLSHRSFQVPKWLEYMIATCGALALQGGPTFWVAGHRQHHAFTEHIEKDPYSAKKGFLWSHMVWMFYLKPEVFDRKIYAKYAPDIARDPYYAFLDKYFLALQVPVALLLYAIGGWSFVIYGVFVRAVVLWHCTWLINSANHMWGYRNFDDSDDNARNLWWVALLTYGEGWHNNHHAFPKMAKAGLTKWEVDPTWWLIKGLKSAGLATKVVMPPAKAKLS</sequence>
<feature type="compositionally biased region" description="Polar residues" evidence="13">
    <location>
        <begin position="1"/>
        <end position="14"/>
    </location>
</feature>
<keyword evidence="7 14" id="KW-1133">Transmembrane helix</keyword>